<dbReference type="InterPro" id="IPR036821">
    <property type="entry name" value="Peptide_deformylase_sf"/>
</dbReference>
<comment type="function">
    <text evidence="6">Removes the formyl group from the N-terminal Met of newly synthesized proteins. Requires at least a dipeptide for an efficient rate of reaction. N-terminal L-methionine is a prerequisite for activity but the enzyme has broad specificity at other positions.</text>
</comment>
<dbReference type="Pfam" id="PF01327">
    <property type="entry name" value="Pep_deformylase"/>
    <property type="match status" value="1"/>
</dbReference>
<evidence type="ECO:0000313" key="8">
    <source>
        <dbReference type="Proteomes" id="UP000002218"/>
    </source>
</evidence>
<sequence length="190" mass="21083">MTIRPIVICGEPVLHRPTRPVTEFGTPELNTLIQDMFETNEAAHGAGLAANQIGDDRRLFIYDCPDQGSRRRGYIINPTIETSPIPTNMPDPDDDSEGCLSVPGENFPTGRADWARVKGFDSDGEPIEVEGTGFFARCLQHETDHLDGHLYIDRLIGKNQKRAFKAVRENGWGVPGLTWMPGKDPDPFGH</sequence>
<dbReference type="NCBIfam" id="NF009483">
    <property type="entry name" value="PRK12846.1-4"/>
    <property type="match status" value="1"/>
</dbReference>
<evidence type="ECO:0000313" key="7">
    <source>
        <dbReference type="EMBL" id="ACV81188.1"/>
    </source>
</evidence>
<dbReference type="NCBIfam" id="NF001159">
    <property type="entry name" value="PRK00150.1-3"/>
    <property type="match status" value="1"/>
</dbReference>
<reference evidence="8" key="1">
    <citation type="submission" date="2009-09" db="EMBL/GenBank/DDBJ databases">
        <title>The complete genome of Nakamurella multipartita DSM 44233.</title>
        <authorList>
            <consortium name="US DOE Joint Genome Institute (JGI-PGF)"/>
            <person name="Lucas S."/>
            <person name="Copeland A."/>
            <person name="Lapidus A."/>
            <person name="Glavina del Rio T."/>
            <person name="Dalin E."/>
            <person name="Tice H."/>
            <person name="Bruce D."/>
            <person name="Goodwin L."/>
            <person name="Pitluck S."/>
            <person name="Kyrpides N."/>
            <person name="Mavromatis K."/>
            <person name="Ivanova N."/>
            <person name="Ovchinnikova G."/>
            <person name="Sims D."/>
            <person name="Meincke L."/>
            <person name="Brettin T."/>
            <person name="Detter J.C."/>
            <person name="Han C."/>
            <person name="Larimer F."/>
            <person name="Land M."/>
            <person name="Hauser L."/>
            <person name="Markowitz V."/>
            <person name="Cheng J.-F."/>
            <person name="Hugenholtz P."/>
            <person name="Woyke T."/>
            <person name="Wu D."/>
            <person name="Klenk H.-P."/>
            <person name="Eisen J.A."/>
        </authorList>
    </citation>
    <scope>NUCLEOTIDE SEQUENCE [LARGE SCALE GENOMIC DNA]</scope>
    <source>
        <strain evidence="8">ATCC 700099 / DSM 44233 / CIP 104796 / JCM 9543 / NBRC 105858 / Y-104</strain>
    </source>
</reference>
<organism evidence="7 8">
    <name type="scientific">Nakamurella multipartita (strain ATCC 700099 / DSM 44233 / CIP 104796 / JCM 9543 / NBRC 105858 / Y-104)</name>
    <name type="common">Microsphaera multipartita</name>
    <dbReference type="NCBI Taxonomy" id="479431"/>
    <lineage>
        <taxon>Bacteria</taxon>
        <taxon>Bacillati</taxon>
        <taxon>Actinomycetota</taxon>
        <taxon>Actinomycetes</taxon>
        <taxon>Nakamurellales</taxon>
        <taxon>Nakamurellaceae</taxon>
        <taxon>Nakamurella</taxon>
    </lineage>
</organism>
<proteinExistence type="inferred from homology"/>
<reference evidence="7 8" key="2">
    <citation type="journal article" date="2010" name="Stand. Genomic Sci.">
        <title>Complete genome sequence of Nakamurella multipartita type strain (Y-104).</title>
        <authorList>
            <person name="Tice H."/>
            <person name="Mayilraj S."/>
            <person name="Sims D."/>
            <person name="Lapidus A."/>
            <person name="Nolan M."/>
            <person name="Lucas S."/>
            <person name="Glavina Del Rio T."/>
            <person name="Copeland A."/>
            <person name="Cheng J.F."/>
            <person name="Meincke L."/>
            <person name="Bruce D."/>
            <person name="Goodwin L."/>
            <person name="Pitluck S."/>
            <person name="Ivanova N."/>
            <person name="Mavromatis K."/>
            <person name="Ovchinnikova G."/>
            <person name="Pati A."/>
            <person name="Chen A."/>
            <person name="Palaniappan K."/>
            <person name="Land M."/>
            <person name="Hauser L."/>
            <person name="Chang Y.J."/>
            <person name="Jeffries C.D."/>
            <person name="Detter J.C."/>
            <person name="Brettin T."/>
            <person name="Rohde M."/>
            <person name="Goker M."/>
            <person name="Bristow J."/>
            <person name="Eisen J.A."/>
            <person name="Markowitz V."/>
            <person name="Hugenholtz P."/>
            <person name="Kyrpides N.C."/>
            <person name="Klenk H.P."/>
            <person name="Chen F."/>
        </authorList>
    </citation>
    <scope>NUCLEOTIDE SEQUENCE [LARGE SCALE GENOMIC DNA]</scope>
    <source>
        <strain evidence="8">ATCC 700099 / DSM 44233 / CIP 104796 / JCM 9543 / NBRC 105858 / Y-104</strain>
    </source>
</reference>
<evidence type="ECO:0000256" key="2">
    <source>
        <dbReference type="ARBA" id="ARBA00022723"/>
    </source>
</evidence>
<dbReference type="PANTHER" id="PTHR10458">
    <property type="entry name" value="PEPTIDE DEFORMYLASE"/>
    <property type="match status" value="1"/>
</dbReference>
<keyword evidence="3 6" id="KW-0378">Hydrolase</keyword>
<dbReference type="SUPFAM" id="SSF56420">
    <property type="entry name" value="Peptide deformylase"/>
    <property type="match status" value="1"/>
</dbReference>
<feature type="active site" evidence="6">
    <location>
        <position position="142"/>
    </location>
</feature>
<dbReference type="FunCoup" id="C8X9Y8">
    <property type="interactions" value="189"/>
</dbReference>
<evidence type="ECO:0000256" key="3">
    <source>
        <dbReference type="ARBA" id="ARBA00022801"/>
    </source>
</evidence>
<gene>
    <name evidence="6" type="primary">def</name>
    <name evidence="7" type="ordered locus">Namu_4914</name>
</gene>
<dbReference type="GO" id="GO:0042586">
    <property type="term" value="F:peptide deformylase activity"/>
    <property type="evidence" value="ECO:0007669"/>
    <property type="project" value="UniProtKB-UniRule"/>
</dbReference>
<evidence type="ECO:0000256" key="6">
    <source>
        <dbReference type="HAMAP-Rule" id="MF_00163"/>
    </source>
</evidence>
<dbReference type="Gene3D" id="3.90.45.10">
    <property type="entry name" value="Peptide deformylase"/>
    <property type="match status" value="1"/>
</dbReference>
<evidence type="ECO:0000256" key="5">
    <source>
        <dbReference type="ARBA" id="ARBA00023004"/>
    </source>
</evidence>
<dbReference type="AlphaFoldDB" id="C8X9Y8"/>
<keyword evidence="2 6" id="KW-0479">Metal-binding</keyword>
<dbReference type="GO" id="GO:0046872">
    <property type="term" value="F:metal ion binding"/>
    <property type="evidence" value="ECO:0007669"/>
    <property type="project" value="UniProtKB-KW"/>
</dbReference>
<dbReference type="KEGG" id="nml:Namu_4914"/>
<dbReference type="PANTHER" id="PTHR10458:SF2">
    <property type="entry name" value="PEPTIDE DEFORMYLASE, MITOCHONDRIAL"/>
    <property type="match status" value="1"/>
</dbReference>
<keyword evidence="5 6" id="KW-0408">Iron</keyword>
<comment type="catalytic activity">
    <reaction evidence="6">
        <text>N-terminal N-formyl-L-methionyl-[peptide] + H2O = N-terminal L-methionyl-[peptide] + formate</text>
        <dbReference type="Rhea" id="RHEA:24420"/>
        <dbReference type="Rhea" id="RHEA-COMP:10639"/>
        <dbReference type="Rhea" id="RHEA-COMP:10640"/>
        <dbReference type="ChEBI" id="CHEBI:15377"/>
        <dbReference type="ChEBI" id="CHEBI:15740"/>
        <dbReference type="ChEBI" id="CHEBI:49298"/>
        <dbReference type="ChEBI" id="CHEBI:64731"/>
        <dbReference type="EC" id="3.5.1.88"/>
    </reaction>
</comment>
<dbReference type="Proteomes" id="UP000002218">
    <property type="component" value="Chromosome"/>
</dbReference>
<feature type="binding site" evidence="6">
    <location>
        <position position="145"/>
    </location>
    <ligand>
        <name>Fe cation</name>
        <dbReference type="ChEBI" id="CHEBI:24875"/>
    </ligand>
</feature>
<feature type="binding site" evidence="6">
    <location>
        <position position="141"/>
    </location>
    <ligand>
        <name>Fe cation</name>
        <dbReference type="ChEBI" id="CHEBI:24875"/>
    </ligand>
</feature>
<feature type="binding site" evidence="6">
    <location>
        <position position="99"/>
    </location>
    <ligand>
        <name>Fe cation</name>
        <dbReference type="ChEBI" id="CHEBI:24875"/>
    </ligand>
</feature>
<keyword evidence="4 6" id="KW-0648">Protein biosynthesis</keyword>
<dbReference type="HAMAP" id="MF_00163">
    <property type="entry name" value="Pep_deformylase"/>
    <property type="match status" value="1"/>
</dbReference>
<name>C8X9Y8_NAKMY</name>
<dbReference type="EC" id="3.5.1.88" evidence="6"/>
<dbReference type="InterPro" id="IPR023635">
    <property type="entry name" value="Peptide_deformylase"/>
</dbReference>
<accession>C8X9Y8</accession>
<evidence type="ECO:0000256" key="1">
    <source>
        <dbReference type="ARBA" id="ARBA00010759"/>
    </source>
</evidence>
<dbReference type="HOGENOM" id="CLU_061901_1_2_11"/>
<keyword evidence="8" id="KW-1185">Reference proteome</keyword>
<dbReference type="OrthoDB" id="9804313at2"/>
<comment type="cofactor">
    <cofactor evidence="6">
        <name>Fe(2+)</name>
        <dbReference type="ChEBI" id="CHEBI:29033"/>
    </cofactor>
    <text evidence="6">Binds 1 Fe(2+) ion.</text>
</comment>
<comment type="similarity">
    <text evidence="1 6">Belongs to the polypeptide deformylase family.</text>
</comment>
<protein>
    <recommendedName>
        <fullName evidence="6">Peptide deformylase</fullName>
        <shortName evidence="6">PDF</shortName>
        <ecNumber evidence="6">3.5.1.88</ecNumber>
    </recommendedName>
    <alternativeName>
        <fullName evidence="6">Polypeptide deformylase</fullName>
    </alternativeName>
</protein>
<dbReference type="eggNOG" id="COG0242">
    <property type="taxonomic scope" value="Bacteria"/>
</dbReference>
<dbReference type="CDD" id="cd00487">
    <property type="entry name" value="Pep_deformylase"/>
    <property type="match status" value="1"/>
</dbReference>
<dbReference type="InParanoid" id="C8X9Y8"/>
<dbReference type="NCBIfam" id="TIGR00079">
    <property type="entry name" value="pept_deformyl"/>
    <property type="match status" value="1"/>
</dbReference>
<dbReference type="PIRSF" id="PIRSF004749">
    <property type="entry name" value="Pep_def"/>
    <property type="match status" value="1"/>
</dbReference>
<dbReference type="STRING" id="479431.Namu_4914"/>
<evidence type="ECO:0000256" key="4">
    <source>
        <dbReference type="ARBA" id="ARBA00022917"/>
    </source>
</evidence>
<dbReference type="PRINTS" id="PR01576">
    <property type="entry name" value="PDEFORMYLASE"/>
</dbReference>
<dbReference type="EMBL" id="CP001737">
    <property type="protein sequence ID" value="ACV81188.1"/>
    <property type="molecule type" value="Genomic_DNA"/>
</dbReference>
<dbReference type="GO" id="GO:0006412">
    <property type="term" value="P:translation"/>
    <property type="evidence" value="ECO:0007669"/>
    <property type="project" value="UniProtKB-UniRule"/>
</dbReference>
<dbReference type="RefSeq" id="WP_015749997.1">
    <property type="nucleotide sequence ID" value="NC_013235.1"/>
</dbReference>